<dbReference type="Pfam" id="PF03372">
    <property type="entry name" value="Exo_endo_phos"/>
    <property type="match status" value="1"/>
</dbReference>
<comment type="cofactor">
    <cofactor evidence="6">
        <name>Mg(2+)</name>
        <dbReference type="ChEBI" id="CHEBI:18420"/>
    </cofactor>
    <cofactor evidence="6">
        <name>Mn(2+)</name>
        <dbReference type="ChEBI" id="CHEBI:29035"/>
    </cofactor>
    <text evidence="6">Probably binds two magnesium or manganese ions per subunit.</text>
</comment>
<dbReference type="InterPro" id="IPR020847">
    <property type="entry name" value="AP_endonuclease_F1_BS"/>
</dbReference>
<organism evidence="9 10">
    <name type="scientific">Rhodovibrio salinarum</name>
    <dbReference type="NCBI Taxonomy" id="1087"/>
    <lineage>
        <taxon>Bacteria</taxon>
        <taxon>Pseudomonadati</taxon>
        <taxon>Pseudomonadota</taxon>
        <taxon>Alphaproteobacteria</taxon>
        <taxon>Rhodospirillales</taxon>
        <taxon>Rhodovibrionaceae</taxon>
        <taxon>Rhodovibrio</taxon>
    </lineage>
</organism>
<dbReference type="PANTHER" id="PTHR43250:SF2">
    <property type="entry name" value="EXODEOXYRIBONUCLEASE III"/>
    <property type="match status" value="1"/>
</dbReference>
<dbReference type="GO" id="GO:0008311">
    <property type="term" value="F:double-stranded DNA 3'-5' DNA exonuclease activity"/>
    <property type="evidence" value="ECO:0007669"/>
    <property type="project" value="InterPro"/>
</dbReference>
<evidence type="ECO:0000256" key="7">
    <source>
        <dbReference type="PIRSR" id="PIRSR604808-3"/>
    </source>
</evidence>
<evidence type="ECO:0000256" key="4">
    <source>
        <dbReference type="ARBA" id="ARBA00022842"/>
    </source>
</evidence>
<dbReference type="RefSeq" id="WP_027287374.1">
    <property type="nucleotide sequence ID" value="NZ_NRRE01000020.1"/>
</dbReference>
<evidence type="ECO:0000313" key="9">
    <source>
        <dbReference type="EMBL" id="MBK1696930.1"/>
    </source>
</evidence>
<feature type="site" description="Interaction with DNA substrate" evidence="7">
    <location>
        <position position="254"/>
    </location>
</feature>
<feature type="binding site" evidence="6">
    <location>
        <position position="34"/>
    </location>
    <ligand>
        <name>Mg(2+)</name>
        <dbReference type="ChEBI" id="CHEBI:18420"/>
        <label>1</label>
    </ligand>
</feature>
<feature type="binding site" evidence="6">
    <location>
        <position position="7"/>
    </location>
    <ligand>
        <name>Mg(2+)</name>
        <dbReference type="ChEBI" id="CHEBI:18420"/>
        <label>1</label>
    </ligand>
</feature>
<feature type="active site" evidence="5">
    <location>
        <position position="105"/>
    </location>
</feature>
<feature type="active site" description="Proton donor/acceptor" evidence="5">
    <location>
        <position position="150"/>
    </location>
</feature>
<proteinExistence type="inferred from homology"/>
<protein>
    <submittedName>
        <fullName evidence="9">Exodeoxyribonuclease III</fullName>
    </submittedName>
</protein>
<name>A0A934QI90_9PROT</name>
<dbReference type="GO" id="GO:0004519">
    <property type="term" value="F:endonuclease activity"/>
    <property type="evidence" value="ECO:0007669"/>
    <property type="project" value="InterPro"/>
</dbReference>
<dbReference type="PANTHER" id="PTHR43250">
    <property type="entry name" value="EXODEOXYRIBONUCLEASE III"/>
    <property type="match status" value="1"/>
</dbReference>
<dbReference type="PROSITE" id="PS00726">
    <property type="entry name" value="AP_NUCLEASE_F1_1"/>
    <property type="match status" value="1"/>
</dbReference>
<evidence type="ECO:0000313" key="10">
    <source>
        <dbReference type="Proteomes" id="UP000778970"/>
    </source>
</evidence>
<keyword evidence="10" id="KW-1185">Reference proteome</keyword>
<feature type="site" description="Transition state stabilizer" evidence="7">
    <location>
        <position position="152"/>
    </location>
</feature>
<gene>
    <name evidence="9" type="primary">xth</name>
    <name evidence="9" type="ORF">CKO21_06690</name>
</gene>
<sequence length="262" mass="30217">MRIATYNVNSIRIRLHCLDQLVQEAKPDVICLQETKVTDDAFPFDHAAELGYPHVAVRGEKSYNGVAILSRHPFEAEERWDWWGQSDSRHLKVQFPDAFELHCFYVPSGGPDPDPEKNPKFAHKLGFLDEMTAWARDAQASGRKIAILGDFNVAPLETDVWNHKKIKRQVGHTPLESEKMATLLDAGGFVDVGRHFVPPEELLFTWWGYRHPQSFQKNYGWRLDHFWVTQPLAAHLQRHQVLSQARAWERPSDHVPVLVDLE</sequence>
<reference evidence="9" key="1">
    <citation type="submission" date="2017-08" db="EMBL/GenBank/DDBJ databases">
        <authorList>
            <person name="Imhoff J.F."/>
            <person name="Rahn T."/>
            <person name="Kuenzel S."/>
            <person name="Neulinger S.C."/>
        </authorList>
    </citation>
    <scope>NUCLEOTIDE SEQUENCE</scope>
    <source>
        <strain evidence="9">DSM 9154</strain>
    </source>
</reference>
<reference evidence="9" key="2">
    <citation type="journal article" date="2020" name="Microorganisms">
        <title>Osmotic Adaptation and Compatible Solute Biosynthesis of Phototrophic Bacteria as Revealed from Genome Analyses.</title>
        <authorList>
            <person name="Imhoff J.F."/>
            <person name="Rahn T."/>
            <person name="Kunzel S."/>
            <person name="Keller A."/>
            <person name="Neulinger S.C."/>
        </authorList>
    </citation>
    <scope>NUCLEOTIDE SEQUENCE</scope>
    <source>
        <strain evidence="9">DSM 9154</strain>
    </source>
</reference>
<feature type="binding site" evidence="6">
    <location>
        <position position="150"/>
    </location>
    <ligand>
        <name>Mg(2+)</name>
        <dbReference type="ChEBI" id="CHEBI:18420"/>
        <label>1</label>
    </ligand>
</feature>
<accession>A0A934QI90</accession>
<keyword evidence="6" id="KW-0464">Manganese</keyword>
<feature type="domain" description="Endonuclease/exonuclease/phosphatase" evidence="8">
    <location>
        <begin position="4"/>
        <end position="254"/>
    </location>
</feature>
<keyword evidence="2 6" id="KW-0479">Metal-binding</keyword>
<dbReference type="InterPro" id="IPR004808">
    <property type="entry name" value="AP_endonuc_1"/>
</dbReference>
<dbReference type="NCBIfam" id="TIGR00195">
    <property type="entry name" value="exoDNase_III"/>
    <property type="match status" value="1"/>
</dbReference>
<dbReference type="Proteomes" id="UP000778970">
    <property type="component" value="Unassembled WGS sequence"/>
</dbReference>
<feature type="site" description="Important for catalytic activity" evidence="7">
    <location>
        <position position="224"/>
    </location>
</feature>
<dbReference type="InterPro" id="IPR037493">
    <property type="entry name" value="ExoIII-like"/>
</dbReference>
<dbReference type="NCBIfam" id="TIGR00633">
    <property type="entry name" value="xth"/>
    <property type="match status" value="1"/>
</dbReference>
<keyword evidence="4 6" id="KW-0460">Magnesium</keyword>
<dbReference type="AlphaFoldDB" id="A0A934QI90"/>
<comment type="similarity">
    <text evidence="1">Belongs to the DNA repair enzymes AP/ExoA family.</text>
</comment>
<evidence type="ECO:0000256" key="6">
    <source>
        <dbReference type="PIRSR" id="PIRSR604808-2"/>
    </source>
</evidence>
<dbReference type="EMBL" id="NRRE01000020">
    <property type="protein sequence ID" value="MBK1696930.1"/>
    <property type="molecule type" value="Genomic_DNA"/>
</dbReference>
<feature type="active site" description="Proton acceptor" evidence="5">
    <location>
        <position position="254"/>
    </location>
</feature>
<feature type="binding site" evidence="6">
    <location>
        <position position="152"/>
    </location>
    <ligand>
        <name>Mg(2+)</name>
        <dbReference type="ChEBI" id="CHEBI:18420"/>
        <label>1</label>
    </ligand>
</feature>
<dbReference type="PROSITE" id="PS51435">
    <property type="entry name" value="AP_NUCLEASE_F1_4"/>
    <property type="match status" value="1"/>
</dbReference>
<feature type="binding site" evidence="6">
    <location>
        <position position="254"/>
    </location>
    <ligand>
        <name>Mg(2+)</name>
        <dbReference type="ChEBI" id="CHEBI:18420"/>
        <label>1</label>
    </ligand>
</feature>
<evidence type="ECO:0000259" key="8">
    <source>
        <dbReference type="Pfam" id="PF03372"/>
    </source>
</evidence>
<evidence type="ECO:0000256" key="5">
    <source>
        <dbReference type="PIRSR" id="PIRSR604808-1"/>
    </source>
</evidence>
<dbReference type="CDD" id="cd09086">
    <property type="entry name" value="ExoIII-like_AP-endo"/>
    <property type="match status" value="1"/>
</dbReference>
<evidence type="ECO:0000256" key="2">
    <source>
        <dbReference type="ARBA" id="ARBA00022723"/>
    </source>
</evidence>
<dbReference type="GO" id="GO:0003677">
    <property type="term" value="F:DNA binding"/>
    <property type="evidence" value="ECO:0007669"/>
    <property type="project" value="InterPro"/>
</dbReference>
<evidence type="ECO:0000256" key="1">
    <source>
        <dbReference type="ARBA" id="ARBA00007092"/>
    </source>
</evidence>
<dbReference type="InterPro" id="IPR005135">
    <property type="entry name" value="Endo/exonuclease/phosphatase"/>
</dbReference>
<feature type="binding site" evidence="6">
    <location>
        <position position="253"/>
    </location>
    <ligand>
        <name>Mg(2+)</name>
        <dbReference type="ChEBI" id="CHEBI:18420"/>
        <label>1</label>
    </ligand>
</feature>
<dbReference type="GO" id="GO:0006281">
    <property type="term" value="P:DNA repair"/>
    <property type="evidence" value="ECO:0007669"/>
    <property type="project" value="InterPro"/>
</dbReference>
<keyword evidence="3" id="KW-0378">Hydrolase</keyword>
<comment type="caution">
    <text evidence="9">The sequence shown here is derived from an EMBL/GenBank/DDBJ whole genome shotgun (WGS) entry which is preliminary data.</text>
</comment>
<dbReference type="InterPro" id="IPR036691">
    <property type="entry name" value="Endo/exonu/phosph_ase_sf"/>
</dbReference>
<dbReference type="SUPFAM" id="SSF56219">
    <property type="entry name" value="DNase I-like"/>
    <property type="match status" value="1"/>
</dbReference>
<evidence type="ECO:0000256" key="3">
    <source>
        <dbReference type="ARBA" id="ARBA00022801"/>
    </source>
</evidence>
<dbReference type="GO" id="GO:0046872">
    <property type="term" value="F:metal ion binding"/>
    <property type="evidence" value="ECO:0007669"/>
    <property type="project" value="UniProtKB-KW"/>
</dbReference>
<dbReference type="Gene3D" id="3.60.10.10">
    <property type="entry name" value="Endonuclease/exonuclease/phosphatase"/>
    <property type="match status" value="1"/>
</dbReference>